<accession>A0ABN0TLX9</accession>
<keyword evidence="4" id="KW-1185">Reference proteome</keyword>
<feature type="transmembrane region" description="Helical" evidence="2">
    <location>
        <begin position="41"/>
        <end position="62"/>
    </location>
</feature>
<organism evidence="3 4">
    <name type="scientific">Cryptosporangium japonicum</name>
    <dbReference type="NCBI Taxonomy" id="80872"/>
    <lineage>
        <taxon>Bacteria</taxon>
        <taxon>Bacillati</taxon>
        <taxon>Actinomycetota</taxon>
        <taxon>Actinomycetes</taxon>
        <taxon>Cryptosporangiales</taxon>
        <taxon>Cryptosporangiaceae</taxon>
        <taxon>Cryptosporangium</taxon>
    </lineage>
</organism>
<gene>
    <name evidence="3" type="ORF">GCM10009539_07850</name>
</gene>
<keyword evidence="2" id="KW-1133">Transmembrane helix</keyword>
<evidence type="ECO:0008006" key="5">
    <source>
        <dbReference type="Google" id="ProtNLM"/>
    </source>
</evidence>
<reference evidence="3 4" key="1">
    <citation type="journal article" date="2019" name="Int. J. Syst. Evol. Microbiol.">
        <title>The Global Catalogue of Microorganisms (GCM) 10K type strain sequencing project: providing services to taxonomists for standard genome sequencing and annotation.</title>
        <authorList>
            <consortium name="The Broad Institute Genomics Platform"/>
            <consortium name="The Broad Institute Genome Sequencing Center for Infectious Disease"/>
            <person name="Wu L."/>
            <person name="Ma J."/>
        </authorList>
    </citation>
    <scope>NUCLEOTIDE SEQUENCE [LARGE SCALE GENOMIC DNA]</scope>
    <source>
        <strain evidence="3 4">JCM 10425</strain>
    </source>
</reference>
<keyword evidence="2" id="KW-0472">Membrane</keyword>
<protein>
    <recommendedName>
        <fullName evidence="5">LigA protein</fullName>
    </recommendedName>
</protein>
<proteinExistence type="predicted"/>
<name>A0ABN0TLX9_9ACTN</name>
<keyword evidence="2" id="KW-0812">Transmembrane</keyword>
<dbReference type="RefSeq" id="WP_344647338.1">
    <property type="nucleotide sequence ID" value="NZ_BAAAGX010000004.1"/>
</dbReference>
<evidence type="ECO:0000256" key="1">
    <source>
        <dbReference type="SAM" id="MobiDB-lite"/>
    </source>
</evidence>
<feature type="region of interest" description="Disordered" evidence="1">
    <location>
        <begin position="172"/>
        <end position="192"/>
    </location>
</feature>
<sequence length="371" mass="39512">MNELRTRELLTRMANDPAPPTTVDVDRAIVTARHQRRRTQWAVVGAAAAVVLIVTLGVMTAFKPDDQAQPAPFVSAGTPSAPAPKFGVAPQYFDPMNPRLEVGHVPDGLTEGLWNAAVTAEFRTYGGKAGTAMTVYAIPRKGGFPATEYFGAPLDGPDINGQPSKWYQLPVPAAPSTATRPGDPPPAATAKPTRALKNAGVLRWEYGKGGSVQVELTNVKDPMKVAAEVARSVRLDRPKPFRAPYEMSKPKIPVVRTAGGGGANQVIEFASAGWRRPSAIVGVGETRAPKYVPKPNATVNGREIHEELVDSITMIEFPFGPGAEFSIQCGAADDTEPAKAANRAECRRVALSAKQVGTLDDPSSWSSSVLR</sequence>
<evidence type="ECO:0000313" key="4">
    <source>
        <dbReference type="Proteomes" id="UP001500967"/>
    </source>
</evidence>
<dbReference type="EMBL" id="BAAAGX010000004">
    <property type="protein sequence ID" value="GAA0225075.1"/>
    <property type="molecule type" value="Genomic_DNA"/>
</dbReference>
<evidence type="ECO:0000313" key="3">
    <source>
        <dbReference type="EMBL" id="GAA0225075.1"/>
    </source>
</evidence>
<dbReference type="Proteomes" id="UP001500967">
    <property type="component" value="Unassembled WGS sequence"/>
</dbReference>
<comment type="caution">
    <text evidence="3">The sequence shown here is derived from an EMBL/GenBank/DDBJ whole genome shotgun (WGS) entry which is preliminary data.</text>
</comment>
<evidence type="ECO:0000256" key="2">
    <source>
        <dbReference type="SAM" id="Phobius"/>
    </source>
</evidence>